<organism evidence="1 2">
    <name type="scientific">Camellia lanceoleosa</name>
    <dbReference type="NCBI Taxonomy" id="1840588"/>
    <lineage>
        <taxon>Eukaryota</taxon>
        <taxon>Viridiplantae</taxon>
        <taxon>Streptophyta</taxon>
        <taxon>Embryophyta</taxon>
        <taxon>Tracheophyta</taxon>
        <taxon>Spermatophyta</taxon>
        <taxon>Magnoliopsida</taxon>
        <taxon>eudicotyledons</taxon>
        <taxon>Gunneridae</taxon>
        <taxon>Pentapetalae</taxon>
        <taxon>asterids</taxon>
        <taxon>Ericales</taxon>
        <taxon>Theaceae</taxon>
        <taxon>Camellia</taxon>
    </lineage>
</organism>
<accession>A0ACC0GK80</accession>
<comment type="caution">
    <text evidence="1">The sequence shown here is derived from an EMBL/GenBank/DDBJ whole genome shotgun (WGS) entry which is preliminary data.</text>
</comment>
<dbReference type="EMBL" id="CM045765">
    <property type="protein sequence ID" value="KAI8000570.1"/>
    <property type="molecule type" value="Genomic_DNA"/>
</dbReference>
<protein>
    <submittedName>
        <fullName evidence="1">Cytochrome P450 704C1</fullName>
    </submittedName>
</protein>
<proteinExistence type="predicted"/>
<dbReference type="Proteomes" id="UP001060215">
    <property type="component" value="Chromosome 8"/>
</dbReference>
<evidence type="ECO:0000313" key="2">
    <source>
        <dbReference type="Proteomes" id="UP001060215"/>
    </source>
</evidence>
<name>A0ACC0GK80_9ERIC</name>
<keyword evidence="2" id="KW-1185">Reference proteome</keyword>
<reference evidence="1 2" key="1">
    <citation type="journal article" date="2022" name="Plant J.">
        <title>Chromosome-level genome of Camellia lanceoleosa provides a valuable resource for understanding genome evolution and self-incompatibility.</title>
        <authorList>
            <person name="Gong W."/>
            <person name="Xiao S."/>
            <person name="Wang L."/>
            <person name="Liao Z."/>
            <person name="Chang Y."/>
            <person name="Mo W."/>
            <person name="Hu G."/>
            <person name="Li W."/>
            <person name="Zhao G."/>
            <person name="Zhu H."/>
            <person name="Hu X."/>
            <person name="Ji K."/>
            <person name="Xiang X."/>
            <person name="Song Q."/>
            <person name="Yuan D."/>
            <person name="Jin S."/>
            <person name="Zhang L."/>
        </authorList>
    </citation>
    <scope>NUCLEOTIDE SEQUENCE [LARGE SCALE GENOMIC DNA]</scope>
    <source>
        <strain evidence="1">SQ_2022a</strain>
    </source>
</reference>
<sequence length="210" mass="24658">MDRCELLLHLFKWLEQYTRERLIRALGRANQKPISNLRFQRNPKTEDVEFSERDKAEDPIGCTQIVSLRIQERESRSNSENIQESIAKVIISLYIVHHFFSPSVNKVVGSQTEKGRWCLLHVLCHGQRMPYIWGDDAEDFQPERWLNNGVFQPESPFKFFAFHGDGMSMTPLVCQGRSNHEWISNDYNELECFVLPKLNLHISPKLQKLQ</sequence>
<gene>
    <name evidence="1" type="ORF">LOK49_LG09G01680</name>
</gene>
<evidence type="ECO:0000313" key="1">
    <source>
        <dbReference type="EMBL" id="KAI8000570.1"/>
    </source>
</evidence>